<dbReference type="SMART" id="SM00490">
    <property type="entry name" value="HELICc"/>
    <property type="match status" value="1"/>
</dbReference>
<dbReference type="Pfam" id="PF00176">
    <property type="entry name" value="SNF2-rel_dom"/>
    <property type="match status" value="1"/>
</dbReference>
<dbReference type="Gene3D" id="3.40.50.300">
    <property type="entry name" value="P-loop containing nucleotide triphosphate hydrolases"/>
    <property type="match status" value="1"/>
</dbReference>
<keyword evidence="4" id="KW-0347">Helicase</keyword>
<dbReference type="AlphaFoldDB" id="A0A5Q3QER1"/>
<dbReference type="InterPro" id="IPR001650">
    <property type="entry name" value="Helicase_C-like"/>
</dbReference>
<dbReference type="InterPro" id="IPR000330">
    <property type="entry name" value="SNF2_N"/>
</dbReference>
<proteinExistence type="predicted"/>
<keyword evidence="5" id="KW-1185">Reference proteome</keyword>
<dbReference type="GO" id="GO:0005524">
    <property type="term" value="F:ATP binding"/>
    <property type="evidence" value="ECO:0007669"/>
    <property type="project" value="InterPro"/>
</dbReference>
<keyword evidence="4" id="KW-0067">ATP-binding</keyword>
<dbReference type="InterPro" id="IPR014001">
    <property type="entry name" value="Helicase_ATP-bd"/>
</dbReference>
<dbReference type="KEGG" id="sace:GIY23_11105"/>
<dbReference type="InterPro" id="IPR049730">
    <property type="entry name" value="SNF2/RAD54-like_C"/>
</dbReference>
<dbReference type="Gene3D" id="3.40.50.10810">
    <property type="entry name" value="Tandem AAA-ATPase domain"/>
    <property type="match status" value="1"/>
</dbReference>
<dbReference type="CDD" id="cd18793">
    <property type="entry name" value="SF2_C_SNF"/>
    <property type="match status" value="1"/>
</dbReference>
<evidence type="ECO:0000259" key="3">
    <source>
        <dbReference type="PROSITE" id="PS51194"/>
    </source>
</evidence>
<keyword evidence="4" id="KW-0547">Nucleotide-binding</keyword>
<evidence type="ECO:0000259" key="2">
    <source>
        <dbReference type="PROSITE" id="PS51192"/>
    </source>
</evidence>
<sequence length="924" mass="100968">MTVLSPVNTDRLLGCAALFASAAPPRHGRVAFTDPPSDVGHTATLPRVTATDHGVGVQDVAVAWLPIAQALPVLLRARHEARAHPAAAFWGAVAAAALHMAARGRLRPGVSNEDVDVWRPGPWDAEDLERIDALAAAMPAEARAIPVTREPLRVPRARTLVLEFVDAVIDTLPRTPAAELLTGTAAFACSEATPVPQLREWAQAMEPESGVRVSVRLEIPGGVHEWADDPSTPWRAAPQVQSLADPTQLAEAAEVYYDADGRWTAQDRIETMRALQRAARAWDPLRRALRAAAPEPVTADPDEVEDLFTGAADRLGQAGVEVHWPRELTASVTAGVRLSTPTDVHGSLRADESVTASWHLRIDDHDLTANELDTLAATHQRVVRLRDQWVLVDPDIAAKAAHRTLAPLSPAQAVAAALTGTVHVAGAAEPLAGSDWRERVRERLAESADREPVDQPPELTADLRDYQLHGLRWLVRMTDLGLGCCLADDMGLGKTITLVALYLHRRRQAGGPMLVVCPASVLGNWERELHRFAPGTPVRRFHGPHRSVDDVEDGVVLTTYGTMRLDADSLARVPWDLVVADEAQHAKNPAAATARALRRIPAAARVALTGTPVENNLTELWALLDWATPGLLGTLAQFRARYIEPVEVDRDPEVTRRLTQLTGPFLLRRRKTDPGIAPELPPKTETDHPLALTPEQIGLYEAVVRETMQQIRASDGMARRGLVMKLFTALKQICNHPAQYLGDDRELRGRSGKLDLLDELVDTVVAEDGAMLVFTQYVTMARLLRRHLQARGHTTELLHGGTPLARREAMVRRFQAGQIPVFLLSLKAAGTGLNLTRADHVVHLDRWWNPAVEDQATDRAHRIGQDRPVQVHRLIAEGTVEDHIDEMLRGKRDLAEAVLSGGEAALTELSDDQLAELVDLRGAV</sequence>
<evidence type="ECO:0000313" key="5">
    <source>
        <dbReference type="Proteomes" id="UP000371041"/>
    </source>
</evidence>
<evidence type="ECO:0000256" key="1">
    <source>
        <dbReference type="ARBA" id="ARBA00022801"/>
    </source>
</evidence>
<dbReference type="SMART" id="SM00487">
    <property type="entry name" value="DEXDc"/>
    <property type="match status" value="1"/>
</dbReference>
<feature type="domain" description="Helicase ATP-binding" evidence="2">
    <location>
        <begin position="475"/>
        <end position="630"/>
    </location>
</feature>
<accession>A0A5Q3QER1</accession>
<dbReference type="PANTHER" id="PTHR10799">
    <property type="entry name" value="SNF2/RAD54 HELICASE FAMILY"/>
    <property type="match status" value="1"/>
</dbReference>
<protein>
    <submittedName>
        <fullName evidence="4">ATP-dependent helicase</fullName>
    </submittedName>
</protein>
<reference evidence="5" key="1">
    <citation type="submission" date="2019-11" db="EMBL/GenBank/DDBJ databases">
        <title>The complete genome sequence of Saccharopolyspora sp. E2A.</title>
        <authorList>
            <person name="Zhang G."/>
        </authorList>
    </citation>
    <scope>NUCLEOTIDE SEQUENCE [LARGE SCALE GENOMIC DNA]</scope>
    <source>
        <strain evidence="5">E2A</strain>
    </source>
</reference>
<dbReference type="GO" id="GO:0004386">
    <property type="term" value="F:helicase activity"/>
    <property type="evidence" value="ECO:0007669"/>
    <property type="project" value="UniProtKB-KW"/>
</dbReference>
<dbReference type="Pfam" id="PF12419">
    <property type="entry name" value="DUF3670"/>
    <property type="match status" value="1"/>
</dbReference>
<dbReference type="EMBL" id="CP045929">
    <property type="protein sequence ID" value="QGK69995.1"/>
    <property type="molecule type" value="Genomic_DNA"/>
</dbReference>
<feature type="domain" description="Helicase C-terminal" evidence="3">
    <location>
        <begin position="756"/>
        <end position="910"/>
    </location>
</feature>
<organism evidence="4 5">
    <name type="scientific">Allosaccharopolyspora coralli</name>
    <dbReference type="NCBI Taxonomy" id="2665642"/>
    <lineage>
        <taxon>Bacteria</taxon>
        <taxon>Bacillati</taxon>
        <taxon>Actinomycetota</taxon>
        <taxon>Actinomycetes</taxon>
        <taxon>Pseudonocardiales</taxon>
        <taxon>Pseudonocardiaceae</taxon>
        <taxon>Allosaccharopolyspora</taxon>
    </lineage>
</organism>
<gene>
    <name evidence="4" type="ORF">GIY23_11105</name>
</gene>
<dbReference type="FunFam" id="3.40.50.300:FF:000533">
    <property type="entry name" value="Helicase, Snf2 family"/>
    <property type="match status" value="1"/>
</dbReference>
<dbReference type="Pfam" id="PF00271">
    <property type="entry name" value="Helicase_C"/>
    <property type="match status" value="1"/>
</dbReference>
<dbReference type="InterPro" id="IPR038718">
    <property type="entry name" value="SNF2-like_sf"/>
</dbReference>
<dbReference type="Proteomes" id="UP000371041">
    <property type="component" value="Chromosome"/>
</dbReference>
<dbReference type="FunFam" id="3.40.50.10810:FF:000031">
    <property type="entry name" value="Helicase, SNF2/RAD54 family"/>
    <property type="match status" value="1"/>
</dbReference>
<dbReference type="PROSITE" id="PS51194">
    <property type="entry name" value="HELICASE_CTER"/>
    <property type="match status" value="1"/>
</dbReference>
<dbReference type="SUPFAM" id="SSF52540">
    <property type="entry name" value="P-loop containing nucleoside triphosphate hydrolases"/>
    <property type="match status" value="2"/>
</dbReference>
<dbReference type="GO" id="GO:0016787">
    <property type="term" value="F:hydrolase activity"/>
    <property type="evidence" value="ECO:0007669"/>
    <property type="project" value="UniProtKB-KW"/>
</dbReference>
<dbReference type="PROSITE" id="PS51192">
    <property type="entry name" value="HELICASE_ATP_BIND_1"/>
    <property type="match status" value="1"/>
</dbReference>
<dbReference type="RefSeq" id="WP_154076578.1">
    <property type="nucleotide sequence ID" value="NZ_CP045929.1"/>
</dbReference>
<dbReference type="InterPro" id="IPR022138">
    <property type="entry name" value="DUF3670"/>
</dbReference>
<keyword evidence="1" id="KW-0378">Hydrolase</keyword>
<dbReference type="InterPro" id="IPR027417">
    <property type="entry name" value="P-loop_NTPase"/>
</dbReference>
<name>A0A5Q3QER1_9PSEU</name>
<evidence type="ECO:0000313" key="4">
    <source>
        <dbReference type="EMBL" id="QGK69995.1"/>
    </source>
</evidence>